<gene>
    <name evidence="2" type="ORF">DCS45_17030</name>
</gene>
<dbReference type="Pfam" id="PF14568">
    <property type="entry name" value="SUKH_6"/>
    <property type="match status" value="1"/>
</dbReference>
<dbReference type="EMBL" id="DMVW01000163">
    <property type="protein sequence ID" value="HAR53556.1"/>
    <property type="molecule type" value="Genomic_DNA"/>
</dbReference>
<dbReference type="SUPFAM" id="SSF160631">
    <property type="entry name" value="SMI1/KNR4-like"/>
    <property type="match status" value="1"/>
</dbReference>
<dbReference type="Proteomes" id="UP000264719">
    <property type="component" value="Unassembled WGS sequence"/>
</dbReference>
<organism evidence="2 3">
    <name type="scientific">Roseovarius nubinhibens</name>
    <dbReference type="NCBI Taxonomy" id="314263"/>
    <lineage>
        <taxon>Bacteria</taxon>
        <taxon>Pseudomonadati</taxon>
        <taxon>Pseudomonadota</taxon>
        <taxon>Alphaproteobacteria</taxon>
        <taxon>Rhodobacterales</taxon>
        <taxon>Roseobacteraceae</taxon>
        <taxon>Roseovarius</taxon>
    </lineage>
</organism>
<proteinExistence type="predicted"/>
<sequence>MEFGEITARLSPPILPKEIDDLSWDAVEGELGVELPAGYKEFVATYGTGSIGKFLWIFNPASKNRSLNGEAIRYFQSSYTELKQDFPADYTRPTFPALNSFLPWAVTDNGDTLVWILCDKPPNSWKVGVMASDQVAEEIYESDFVEFIVQLLDQEIDSKILPRQFLDMKKTFQSF</sequence>
<dbReference type="Gene3D" id="3.40.1580.10">
    <property type="entry name" value="SMI1/KNR4-like"/>
    <property type="match status" value="1"/>
</dbReference>
<reference evidence="2 3" key="1">
    <citation type="journal article" date="2018" name="Nat. Biotechnol.">
        <title>A standardized bacterial taxonomy based on genome phylogeny substantially revises the tree of life.</title>
        <authorList>
            <person name="Parks D.H."/>
            <person name="Chuvochina M."/>
            <person name="Waite D.W."/>
            <person name="Rinke C."/>
            <person name="Skarshewski A."/>
            <person name="Chaumeil P.A."/>
            <person name="Hugenholtz P."/>
        </authorList>
    </citation>
    <scope>NUCLEOTIDE SEQUENCE [LARGE SCALE GENOMIC DNA]</scope>
    <source>
        <strain evidence="2">UBA9169</strain>
    </source>
</reference>
<comment type="caution">
    <text evidence="2">The sequence shown here is derived from an EMBL/GenBank/DDBJ whole genome shotgun (WGS) entry which is preliminary data.</text>
</comment>
<protein>
    <recommendedName>
        <fullName evidence="1">Knr4/Smi1-like domain-containing protein</fullName>
    </recommendedName>
</protein>
<evidence type="ECO:0000313" key="2">
    <source>
        <dbReference type="EMBL" id="HAR53556.1"/>
    </source>
</evidence>
<dbReference type="InterPro" id="IPR037883">
    <property type="entry name" value="Knr4/Smi1-like_sf"/>
</dbReference>
<feature type="domain" description="Knr4/Smi1-like" evidence="1">
    <location>
        <begin position="18"/>
        <end position="150"/>
    </location>
</feature>
<dbReference type="SMART" id="SM00860">
    <property type="entry name" value="SMI1_KNR4"/>
    <property type="match status" value="1"/>
</dbReference>
<evidence type="ECO:0000313" key="3">
    <source>
        <dbReference type="Proteomes" id="UP000264719"/>
    </source>
</evidence>
<accession>A0A348WG94</accession>
<name>A0A348WG94_9RHOB</name>
<dbReference type="InterPro" id="IPR018958">
    <property type="entry name" value="Knr4/Smi1-like_dom"/>
</dbReference>
<evidence type="ECO:0000259" key="1">
    <source>
        <dbReference type="SMART" id="SM00860"/>
    </source>
</evidence>
<dbReference type="AlphaFoldDB" id="A0A348WG94"/>